<evidence type="ECO:0000313" key="1">
    <source>
        <dbReference type="EMBL" id="MCK9688760.1"/>
    </source>
</evidence>
<keyword evidence="2" id="KW-1185">Reference proteome</keyword>
<dbReference type="RefSeq" id="WP_275684807.1">
    <property type="nucleotide sequence ID" value="NZ_JAJLJH010000010.1"/>
</dbReference>
<comment type="caution">
    <text evidence="1">The sequence shown here is derived from an EMBL/GenBank/DDBJ whole genome shotgun (WGS) entry which is preliminary data.</text>
</comment>
<dbReference type="Proteomes" id="UP001139353">
    <property type="component" value="Unassembled WGS sequence"/>
</dbReference>
<evidence type="ECO:0000313" key="2">
    <source>
        <dbReference type="Proteomes" id="UP001139353"/>
    </source>
</evidence>
<accession>A0A9X2C466</accession>
<gene>
    <name evidence="1" type="ORF">LPC04_23860</name>
</gene>
<name>A0A9X2C466_9BURK</name>
<dbReference type="EMBL" id="JAJLJH010000010">
    <property type="protein sequence ID" value="MCK9688760.1"/>
    <property type="molecule type" value="Genomic_DNA"/>
</dbReference>
<reference evidence="1" key="1">
    <citation type="submission" date="2021-11" db="EMBL/GenBank/DDBJ databases">
        <title>BS-T2-15 a new species belonging to the Comamonadaceae family isolated from the soil of a French oak forest.</title>
        <authorList>
            <person name="Mieszkin S."/>
            <person name="Alain K."/>
        </authorList>
    </citation>
    <scope>NUCLEOTIDE SEQUENCE</scope>
    <source>
        <strain evidence="1">BS-T2-15</strain>
    </source>
</reference>
<protein>
    <submittedName>
        <fullName evidence="1">DUF3052 domain-containing protein</fullName>
    </submittedName>
</protein>
<proteinExistence type="predicted"/>
<organism evidence="1 2">
    <name type="scientific">Scleromatobacter humisilvae</name>
    <dbReference type="NCBI Taxonomy" id="2897159"/>
    <lineage>
        <taxon>Bacteria</taxon>
        <taxon>Pseudomonadati</taxon>
        <taxon>Pseudomonadota</taxon>
        <taxon>Betaproteobacteria</taxon>
        <taxon>Burkholderiales</taxon>
        <taxon>Sphaerotilaceae</taxon>
        <taxon>Scleromatobacter</taxon>
    </lineage>
</organism>
<dbReference type="AlphaFoldDB" id="A0A9X2C466"/>
<sequence>MATTTPGYSGTPLARKLGIAAGSRVLALHAPDGYRDWLAPLPEGVRFEAAVSAAVDVVHVFSDRRADLKQQLDALRPRIGPAAAVWVSWPKKASKVPTDVTEDTIRELALPIGFVDVKVCAVSEVWSGLKLVIRKELRGQPNSTVSR</sequence>